<dbReference type="SUPFAM" id="SSF52266">
    <property type="entry name" value="SGNH hydrolase"/>
    <property type="match status" value="1"/>
</dbReference>
<proteinExistence type="predicted"/>
<comment type="caution">
    <text evidence="2">The sequence shown here is derived from an EMBL/GenBank/DDBJ whole genome shotgun (WGS) entry which is preliminary data.</text>
</comment>
<reference evidence="2 3" key="1">
    <citation type="submission" date="2020-09" db="EMBL/GenBank/DDBJ databases">
        <title>Echinicola sp. CAU 1574 isolated from sand of Sido Beach.</title>
        <authorList>
            <person name="Kim W."/>
        </authorList>
    </citation>
    <scope>NUCLEOTIDE SEQUENCE [LARGE SCALE GENOMIC DNA]</scope>
    <source>
        <strain evidence="2 3">CAU 1574</strain>
    </source>
</reference>
<evidence type="ECO:0000313" key="3">
    <source>
        <dbReference type="Proteomes" id="UP000647133"/>
    </source>
</evidence>
<organism evidence="2 3">
    <name type="scientific">Echinicola arenosa</name>
    <dbReference type="NCBI Taxonomy" id="2774144"/>
    <lineage>
        <taxon>Bacteria</taxon>
        <taxon>Pseudomonadati</taxon>
        <taxon>Bacteroidota</taxon>
        <taxon>Cytophagia</taxon>
        <taxon>Cytophagales</taxon>
        <taxon>Cyclobacteriaceae</taxon>
        <taxon>Echinicola</taxon>
    </lineage>
</organism>
<dbReference type="InterPro" id="IPR051532">
    <property type="entry name" value="Ester_Hydrolysis_Enzymes"/>
</dbReference>
<dbReference type="Proteomes" id="UP000647133">
    <property type="component" value="Unassembled WGS sequence"/>
</dbReference>
<gene>
    <name evidence="2" type="ORF">IFO69_13485</name>
</gene>
<evidence type="ECO:0000313" key="2">
    <source>
        <dbReference type="EMBL" id="MBD8489764.1"/>
    </source>
</evidence>
<keyword evidence="3" id="KW-1185">Reference proteome</keyword>
<name>A0ABR9ALS7_9BACT</name>
<evidence type="ECO:0000259" key="1">
    <source>
        <dbReference type="Pfam" id="PF13472"/>
    </source>
</evidence>
<dbReference type="PANTHER" id="PTHR30383">
    <property type="entry name" value="THIOESTERASE 1/PROTEASE 1/LYSOPHOSPHOLIPASE L1"/>
    <property type="match status" value="1"/>
</dbReference>
<accession>A0ABR9ALS7</accession>
<protein>
    <submittedName>
        <fullName evidence="2">GDSL family lipase</fullName>
    </submittedName>
</protein>
<dbReference type="InterPro" id="IPR013830">
    <property type="entry name" value="SGNH_hydro"/>
</dbReference>
<dbReference type="Gene3D" id="3.40.50.1110">
    <property type="entry name" value="SGNH hydrolase"/>
    <property type="match status" value="1"/>
</dbReference>
<dbReference type="InterPro" id="IPR036514">
    <property type="entry name" value="SGNH_hydro_sf"/>
</dbReference>
<dbReference type="Pfam" id="PF13472">
    <property type="entry name" value="Lipase_GDSL_2"/>
    <property type="match status" value="1"/>
</dbReference>
<dbReference type="PANTHER" id="PTHR30383:SF5">
    <property type="entry name" value="SGNH HYDROLASE-TYPE ESTERASE DOMAIN-CONTAINING PROTEIN"/>
    <property type="match status" value="1"/>
</dbReference>
<dbReference type="EMBL" id="JACYTQ010000004">
    <property type="protein sequence ID" value="MBD8489764.1"/>
    <property type="molecule type" value="Genomic_DNA"/>
</dbReference>
<sequence>MTNGQLPFRNTSLIFGLLVCISSCTLFKKQADDQAHYPTDKVVTPYHNEWTVGHYQNRIKAFQENPLDFGDIVFIGNSITEQGKNWNEKFGLSNIKNRGISGDVTDGVLARLDEIVYYRPKAVFLLIGINDLSNYHQENESRLNVLYHTKIPSPKYVADNIIKIAAKIHQKSPKTKVFVQTVLPNARPEIKESIDLVNAIIKENESKQDYQVIDLHQYFTDQRGLIKKELTNDGTHLNEQGYAVWVAAEKAILHGL</sequence>
<dbReference type="RefSeq" id="WP_192010648.1">
    <property type="nucleotide sequence ID" value="NZ_JACYTQ010000004.1"/>
</dbReference>
<feature type="domain" description="SGNH hydrolase-type esterase" evidence="1">
    <location>
        <begin position="74"/>
        <end position="244"/>
    </location>
</feature>